<feature type="domain" description="EGF-like" evidence="10">
    <location>
        <begin position="93"/>
        <end position="133"/>
    </location>
</feature>
<keyword evidence="6" id="KW-0497">Mitogen</keyword>
<dbReference type="GO" id="GO:0072574">
    <property type="term" value="P:hepatocyte proliferation"/>
    <property type="evidence" value="ECO:0007669"/>
    <property type="project" value="Ensembl"/>
</dbReference>
<dbReference type="GO" id="GO:0038134">
    <property type="term" value="P:ERBB2-EGFR signaling pathway"/>
    <property type="evidence" value="ECO:0007669"/>
    <property type="project" value="Ensembl"/>
</dbReference>
<feature type="region of interest" description="Disordered" evidence="8">
    <location>
        <begin position="41"/>
        <end position="75"/>
    </location>
</feature>
<evidence type="ECO:0000256" key="8">
    <source>
        <dbReference type="SAM" id="MobiDB-lite"/>
    </source>
</evidence>
<feature type="transmembrane region" description="Helical" evidence="9">
    <location>
        <begin position="150"/>
        <end position="172"/>
    </location>
</feature>
<dbReference type="GO" id="GO:0050679">
    <property type="term" value="P:positive regulation of epithelial cell proliferation"/>
    <property type="evidence" value="ECO:0007669"/>
    <property type="project" value="Ensembl"/>
</dbReference>
<dbReference type="GO" id="GO:0009986">
    <property type="term" value="C:cell surface"/>
    <property type="evidence" value="ECO:0007669"/>
    <property type="project" value="Ensembl"/>
</dbReference>
<dbReference type="GO" id="GO:0005154">
    <property type="term" value="F:epidermal growth factor receptor binding"/>
    <property type="evidence" value="ECO:0007669"/>
    <property type="project" value="Ensembl"/>
</dbReference>
<keyword evidence="12" id="KW-1185">Reference proteome</keyword>
<evidence type="ECO:0000256" key="3">
    <source>
        <dbReference type="ARBA" id="ARBA00022536"/>
    </source>
</evidence>
<comment type="subcellular location">
    <subcellularLocation>
        <location evidence="1">Secreted</location>
        <location evidence="1">Extracellular space</location>
    </subcellularLocation>
</comment>
<proteinExistence type="predicted"/>
<organism evidence="11 12">
    <name type="scientific">Canis lupus dingo</name>
    <name type="common">dingo</name>
    <dbReference type="NCBI Taxonomy" id="286419"/>
    <lineage>
        <taxon>Eukaryota</taxon>
        <taxon>Metazoa</taxon>
        <taxon>Chordata</taxon>
        <taxon>Craniata</taxon>
        <taxon>Vertebrata</taxon>
        <taxon>Euteleostomi</taxon>
        <taxon>Mammalia</taxon>
        <taxon>Eutheria</taxon>
        <taxon>Laurasiatheria</taxon>
        <taxon>Carnivora</taxon>
        <taxon>Caniformia</taxon>
        <taxon>Canidae</taxon>
        <taxon>Canis</taxon>
    </lineage>
</organism>
<keyword evidence="5 7" id="KW-1015">Disulfide bond</keyword>
<keyword evidence="9" id="KW-0472">Membrane</keyword>
<dbReference type="GeneTree" id="ENSGT00940000160058"/>
<dbReference type="GO" id="GO:0045840">
    <property type="term" value="P:positive regulation of mitotic nuclear division"/>
    <property type="evidence" value="ECO:0007669"/>
    <property type="project" value="TreeGrafter"/>
</dbReference>
<dbReference type="GO" id="GO:0005615">
    <property type="term" value="C:extracellular space"/>
    <property type="evidence" value="ECO:0007669"/>
    <property type="project" value="Ensembl"/>
</dbReference>
<keyword evidence="9" id="KW-0812">Transmembrane</keyword>
<evidence type="ECO:0000256" key="9">
    <source>
        <dbReference type="SAM" id="Phobius"/>
    </source>
</evidence>
<reference evidence="11" key="2">
    <citation type="submission" date="2025-09" db="UniProtKB">
        <authorList>
            <consortium name="Ensembl"/>
        </authorList>
    </citation>
    <scope>IDENTIFICATION</scope>
</reference>
<dbReference type="Ensembl" id="ENSCAFT00020002508.1">
    <property type="protein sequence ID" value="ENSCAFP00020002155.1"/>
    <property type="gene ID" value="ENSCAFG00020001868.1"/>
</dbReference>
<keyword evidence="3 7" id="KW-0245">EGF-like domain</keyword>
<evidence type="ECO:0000256" key="2">
    <source>
        <dbReference type="ARBA" id="ARBA00022525"/>
    </source>
</evidence>
<evidence type="ECO:0000313" key="11">
    <source>
        <dbReference type="Ensembl" id="ENSCAFP00020002155.1"/>
    </source>
</evidence>
<keyword evidence="9" id="KW-1133">Transmembrane helix</keyword>
<dbReference type="GO" id="GO:0051781">
    <property type="term" value="P:positive regulation of cell division"/>
    <property type="evidence" value="ECO:0007669"/>
    <property type="project" value="UniProtKB-KW"/>
</dbReference>
<sequence>NKGRCRFAKVKVRPRRAGPKRWVPRRVRSVFDKVGARCTLRGGTRARRPRSRPGDGERRGPRAGGAGGGGRGSEPHVLLSAARPPVAAAVVSHFNDCPDSHSQFCFHGTCRFLVQEDKPACVCHSGYVGARCEHADLLAVVAASQKKQAITALVVVSIVALAVLIIACVLIHCCQVRKHCEWCQALLCRHEKPSALLKGRAACCHSETAV</sequence>
<feature type="compositionally biased region" description="Gly residues" evidence="8">
    <location>
        <begin position="62"/>
        <end position="72"/>
    </location>
</feature>
<dbReference type="PROSITE" id="PS50026">
    <property type="entry name" value="EGF_3"/>
    <property type="match status" value="1"/>
</dbReference>
<dbReference type="GO" id="GO:0001525">
    <property type="term" value="P:angiogenesis"/>
    <property type="evidence" value="ECO:0007669"/>
    <property type="project" value="Ensembl"/>
</dbReference>
<dbReference type="GO" id="GO:0008083">
    <property type="term" value="F:growth factor activity"/>
    <property type="evidence" value="ECO:0007669"/>
    <property type="project" value="UniProtKB-KW"/>
</dbReference>
<dbReference type="PANTHER" id="PTHR10740:SF1">
    <property type="entry name" value="PROTRANSFORMING GROWTH FACTOR ALPHA"/>
    <property type="match status" value="1"/>
</dbReference>
<dbReference type="Gene3D" id="2.10.25.10">
    <property type="entry name" value="Laminin"/>
    <property type="match status" value="1"/>
</dbReference>
<keyword evidence="2" id="KW-0964">Secreted</keyword>
<evidence type="ECO:0000256" key="5">
    <source>
        <dbReference type="ARBA" id="ARBA00023157"/>
    </source>
</evidence>
<evidence type="ECO:0000313" key="12">
    <source>
        <dbReference type="Proteomes" id="UP000694391"/>
    </source>
</evidence>
<dbReference type="AlphaFoldDB" id="A0A8C0JKL2"/>
<evidence type="ECO:0000256" key="6">
    <source>
        <dbReference type="ARBA" id="ARBA00023246"/>
    </source>
</evidence>
<dbReference type="PROSITE" id="PS00022">
    <property type="entry name" value="EGF_1"/>
    <property type="match status" value="1"/>
</dbReference>
<dbReference type="InterPro" id="IPR000742">
    <property type="entry name" value="EGF"/>
</dbReference>
<evidence type="ECO:0000256" key="4">
    <source>
        <dbReference type="ARBA" id="ARBA00023030"/>
    </source>
</evidence>
<dbReference type="PRINTS" id="PR00009">
    <property type="entry name" value="EGFTGF"/>
</dbReference>
<feature type="disulfide bond" evidence="7">
    <location>
        <begin position="123"/>
        <end position="132"/>
    </location>
</feature>
<dbReference type="GO" id="GO:0016323">
    <property type="term" value="C:basolateral plasma membrane"/>
    <property type="evidence" value="ECO:0007669"/>
    <property type="project" value="Ensembl"/>
</dbReference>
<dbReference type="PROSITE" id="PS01186">
    <property type="entry name" value="EGF_2"/>
    <property type="match status" value="1"/>
</dbReference>
<dbReference type="FunFam" id="2.10.25.10:FF:000182">
    <property type="entry name" value="Protransforming growth factor alpha"/>
    <property type="match status" value="1"/>
</dbReference>
<dbReference type="GO" id="GO:0043410">
    <property type="term" value="P:positive regulation of MAPK cascade"/>
    <property type="evidence" value="ECO:0007669"/>
    <property type="project" value="Ensembl"/>
</dbReference>
<evidence type="ECO:0000256" key="7">
    <source>
        <dbReference type="PROSITE-ProRule" id="PRU00076"/>
    </source>
</evidence>
<dbReference type="GO" id="GO:0031410">
    <property type="term" value="C:cytoplasmic vesicle"/>
    <property type="evidence" value="ECO:0007669"/>
    <property type="project" value="Ensembl"/>
</dbReference>
<dbReference type="PANTHER" id="PTHR10740">
    <property type="entry name" value="TRANSFORMING GROWTH FACTOR ALPHA"/>
    <property type="match status" value="1"/>
</dbReference>
<name>A0A8C0JKL2_CANLU</name>
<accession>A0A8C0JKL2</accession>
<dbReference type="GO" id="GO:0030297">
    <property type="term" value="F:transmembrane receptor protein tyrosine kinase activator activity"/>
    <property type="evidence" value="ECO:0007669"/>
    <property type="project" value="Ensembl"/>
</dbReference>
<protein>
    <submittedName>
        <fullName evidence="11">Transforming growth factor alpha</fullName>
    </submittedName>
</protein>
<dbReference type="GO" id="GO:0060749">
    <property type="term" value="P:mammary gland alveolus development"/>
    <property type="evidence" value="ECO:0007669"/>
    <property type="project" value="Ensembl"/>
</dbReference>
<reference evidence="11" key="1">
    <citation type="submission" date="2025-08" db="UniProtKB">
        <authorList>
            <consortium name="Ensembl"/>
        </authorList>
    </citation>
    <scope>IDENTIFICATION</scope>
</reference>
<dbReference type="SUPFAM" id="SSF57196">
    <property type="entry name" value="EGF/Laminin"/>
    <property type="match status" value="1"/>
</dbReference>
<keyword evidence="4" id="KW-0339">Growth factor</keyword>
<evidence type="ECO:0000259" key="10">
    <source>
        <dbReference type="PROSITE" id="PS50026"/>
    </source>
</evidence>
<dbReference type="GO" id="GO:0048471">
    <property type="term" value="C:perinuclear region of cytoplasm"/>
    <property type="evidence" value="ECO:0007669"/>
    <property type="project" value="Ensembl"/>
</dbReference>
<evidence type="ECO:0000256" key="1">
    <source>
        <dbReference type="ARBA" id="ARBA00004239"/>
    </source>
</evidence>
<comment type="caution">
    <text evidence="7">Lacks conserved residue(s) required for the propagation of feature annotation.</text>
</comment>
<dbReference type="Proteomes" id="UP000694391">
    <property type="component" value="Unplaced"/>
</dbReference>